<evidence type="ECO:0000313" key="1">
    <source>
        <dbReference type="EMBL" id="KAK9181977.1"/>
    </source>
</evidence>
<keyword evidence="2" id="KW-1185">Reference proteome</keyword>
<protein>
    <submittedName>
        <fullName evidence="1">Uncharacterized protein</fullName>
    </submittedName>
</protein>
<reference evidence="1 2" key="1">
    <citation type="submission" date="2024-05" db="EMBL/GenBank/DDBJ databases">
        <title>Haplotype-resolved chromosome-level genome assembly of Huyou (Citrus changshanensis).</title>
        <authorList>
            <person name="Miao C."/>
            <person name="Chen W."/>
            <person name="Wu Y."/>
            <person name="Wang L."/>
            <person name="Zhao S."/>
            <person name="Grierson D."/>
            <person name="Xu C."/>
            <person name="Chen K."/>
        </authorList>
    </citation>
    <scope>NUCLEOTIDE SEQUENCE [LARGE SCALE GENOMIC DNA]</scope>
    <source>
        <strain evidence="1">01-14</strain>
        <tissue evidence="1">Leaf</tissue>
    </source>
</reference>
<accession>A0AAP0LPT5</accession>
<dbReference type="EMBL" id="JBCGBO010000024">
    <property type="protein sequence ID" value="KAK9181977.1"/>
    <property type="molecule type" value="Genomic_DNA"/>
</dbReference>
<name>A0AAP0LPT5_9ROSI</name>
<proteinExistence type="predicted"/>
<dbReference type="Proteomes" id="UP001428341">
    <property type="component" value="Unassembled WGS sequence"/>
</dbReference>
<gene>
    <name evidence="1" type="ORF">WN944_025118</name>
</gene>
<dbReference type="AlphaFoldDB" id="A0AAP0LPT5"/>
<organism evidence="1 2">
    <name type="scientific">Citrus x changshan-huyou</name>
    <dbReference type="NCBI Taxonomy" id="2935761"/>
    <lineage>
        <taxon>Eukaryota</taxon>
        <taxon>Viridiplantae</taxon>
        <taxon>Streptophyta</taxon>
        <taxon>Embryophyta</taxon>
        <taxon>Tracheophyta</taxon>
        <taxon>Spermatophyta</taxon>
        <taxon>Magnoliopsida</taxon>
        <taxon>eudicotyledons</taxon>
        <taxon>Gunneridae</taxon>
        <taxon>Pentapetalae</taxon>
        <taxon>rosids</taxon>
        <taxon>malvids</taxon>
        <taxon>Sapindales</taxon>
        <taxon>Rutaceae</taxon>
        <taxon>Aurantioideae</taxon>
        <taxon>Citrus</taxon>
    </lineage>
</organism>
<sequence length="199" mass="22913">MDRLVAVLMTDPLAMDTFNLMNCNNFEQLASEINRVFWETRGIPRIMNPSVSDPVPGFQIRYFTQTDLELDRDNSSWEIFSNELDLVTIVPLEQQQNVVPGNCQVIRLVAVLMTEPITMDTCNLMTCNNFEQLAAKINRIFSETRGMPRIMNPSVSDPVPGFQIRYFTQTDVELDRENSSWEIFSNQLDLITIVPLEQQ</sequence>
<evidence type="ECO:0000313" key="2">
    <source>
        <dbReference type="Proteomes" id="UP001428341"/>
    </source>
</evidence>
<comment type="caution">
    <text evidence="1">The sequence shown here is derived from an EMBL/GenBank/DDBJ whole genome shotgun (WGS) entry which is preliminary data.</text>
</comment>